<gene>
    <name evidence="1" type="ORF">CF5_0118</name>
</gene>
<evidence type="ECO:0000313" key="2">
    <source>
        <dbReference type="Proteomes" id="UP001432109"/>
    </source>
</evidence>
<sequence length="131" mass="15448">MVIKYDIAPDELVLFLEDKKYITGYVKIGGYDTENPNHVKINREILPAYFFDDFMSTKYLYYSYPEEVIPNKNFVPPKSSEDDDYGDYVEAMSQNRSYVLKETVPKEDYDELKERVDKLESMLQQLISQKG</sequence>
<name>A0AAX4J7K7_9CAUD</name>
<dbReference type="Pfam" id="PF11192">
    <property type="entry name" value="DUF2977"/>
    <property type="match status" value="1"/>
</dbReference>
<dbReference type="Proteomes" id="UP001432109">
    <property type="component" value="Segment"/>
</dbReference>
<protein>
    <submittedName>
        <fullName evidence="1">Uncharacterized protein</fullName>
    </submittedName>
</protein>
<dbReference type="EMBL" id="PP034390">
    <property type="protein sequence ID" value="WRW34700.1"/>
    <property type="molecule type" value="Genomic_DNA"/>
</dbReference>
<evidence type="ECO:0000313" key="1">
    <source>
        <dbReference type="EMBL" id="WRW34700.1"/>
    </source>
</evidence>
<reference evidence="1" key="1">
    <citation type="submission" date="2023-12" db="EMBL/GenBank/DDBJ databases">
        <title>Isolation and Characterisation of Novel Lytic Bacteriophages for therapeutic applications in Prosthetic Joint Infections.</title>
        <authorList>
            <person name="Burton N."/>
            <person name="Melo L.D.R."/>
            <person name="Pearce B."/>
            <person name="Tadesse M.D."/>
            <person name="Vryonis E."/>
            <person name="Sagona A."/>
        </authorList>
    </citation>
    <scope>NUCLEOTIDE SEQUENCE</scope>
</reference>
<organism evidence="1 2">
    <name type="scientific">Staphylococcus phage CF5</name>
    <dbReference type="NCBI Taxonomy" id="3113739"/>
    <lineage>
        <taxon>Viruses</taxon>
        <taxon>Duplodnaviria</taxon>
        <taxon>Heunggongvirae</taxon>
        <taxon>Uroviricota</taxon>
        <taxon>Caudoviricetes</taxon>
        <taxon>Herelleviridae</taxon>
        <taxon>Twortvirinae</taxon>
        <taxon>Silviavirus</taxon>
    </lineage>
</organism>
<accession>A0AAX4J7K7</accession>
<dbReference type="InterPro" id="IPR021358">
    <property type="entry name" value="DUF2977"/>
</dbReference>
<proteinExistence type="predicted"/>